<evidence type="ECO:0000256" key="5">
    <source>
        <dbReference type="ARBA" id="ARBA00022989"/>
    </source>
</evidence>
<proteinExistence type="inferred from homology"/>
<accession>A0ABW7SWJ2</accession>
<dbReference type="PROSITE" id="PS50928">
    <property type="entry name" value="ABC_TM1"/>
    <property type="match status" value="1"/>
</dbReference>
<dbReference type="PANTHER" id="PTHR30193">
    <property type="entry name" value="ABC TRANSPORTER PERMEASE PROTEIN"/>
    <property type="match status" value="1"/>
</dbReference>
<dbReference type="InterPro" id="IPR051393">
    <property type="entry name" value="ABC_transporter_permease"/>
</dbReference>
<feature type="compositionally biased region" description="Low complexity" evidence="8">
    <location>
        <begin position="1"/>
        <end position="10"/>
    </location>
</feature>
<keyword evidence="4 7" id="KW-0812">Transmembrane</keyword>
<name>A0ABW7SWJ2_9ACTN</name>
<feature type="transmembrane region" description="Helical" evidence="7">
    <location>
        <begin position="32"/>
        <end position="54"/>
    </location>
</feature>
<dbReference type="Gene3D" id="1.10.3720.10">
    <property type="entry name" value="MetI-like"/>
    <property type="match status" value="1"/>
</dbReference>
<feature type="domain" description="ABC transmembrane type-1" evidence="9">
    <location>
        <begin position="91"/>
        <end position="305"/>
    </location>
</feature>
<keyword evidence="5 7" id="KW-1133">Transmembrane helix</keyword>
<evidence type="ECO:0000256" key="1">
    <source>
        <dbReference type="ARBA" id="ARBA00004651"/>
    </source>
</evidence>
<evidence type="ECO:0000256" key="3">
    <source>
        <dbReference type="ARBA" id="ARBA00022475"/>
    </source>
</evidence>
<comment type="similarity">
    <text evidence="7">Belongs to the binding-protein-dependent transport system permease family.</text>
</comment>
<evidence type="ECO:0000256" key="8">
    <source>
        <dbReference type="SAM" id="MobiDB-lite"/>
    </source>
</evidence>
<dbReference type="Pfam" id="PF00528">
    <property type="entry name" value="BPD_transp_1"/>
    <property type="match status" value="1"/>
</dbReference>
<comment type="caution">
    <text evidence="10">The sequence shown here is derived from an EMBL/GenBank/DDBJ whole genome shotgun (WGS) entry which is preliminary data.</text>
</comment>
<feature type="transmembrane region" description="Helical" evidence="7">
    <location>
        <begin position="284"/>
        <end position="306"/>
    </location>
</feature>
<feature type="compositionally biased region" description="Basic residues" evidence="8">
    <location>
        <begin position="11"/>
        <end position="25"/>
    </location>
</feature>
<dbReference type="RefSeq" id="WP_397612094.1">
    <property type="nucleotide sequence ID" value="NZ_JBIRRB010000001.1"/>
</dbReference>
<evidence type="ECO:0000256" key="7">
    <source>
        <dbReference type="RuleBase" id="RU363032"/>
    </source>
</evidence>
<evidence type="ECO:0000313" key="11">
    <source>
        <dbReference type="Proteomes" id="UP001611162"/>
    </source>
</evidence>
<dbReference type="CDD" id="cd06261">
    <property type="entry name" value="TM_PBP2"/>
    <property type="match status" value="1"/>
</dbReference>
<evidence type="ECO:0000256" key="4">
    <source>
        <dbReference type="ARBA" id="ARBA00022692"/>
    </source>
</evidence>
<keyword evidence="6 7" id="KW-0472">Membrane</keyword>
<evidence type="ECO:0000313" key="10">
    <source>
        <dbReference type="EMBL" id="MFI0909590.1"/>
    </source>
</evidence>
<sequence>MKIPAATTRAGRVRAGHTRAGRRRAGKDGSALSPWLFLLPALAVVAVFSLYPFLTTAHQAFTDARTLTPGRWTGLENFRAMLDDEQFWTALRNSALYVLLVVPCTVLLPLLLALLVRKKLPGVTFFRAAYYTPVVASVVVVALIWTWMLDDRGLVNGILRALGTGPVDFLGDAWLLLFSAMALTVWKGLGYYMIIYLAALGNVPRELHEAAAVDGAGALRRFLSVTLPAVRPTMVLVAALSAVAAFKVFSEVYLMAGPTGGPAGQDTTLVMLVQRTGTGLNGRVGYSSALSLVVFVITLLLMLLVLRAGRARGEEDGRARGDDGPARGDDGRVRHEAGRARREDGRSRREERG</sequence>
<dbReference type="SUPFAM" id="SSF160964">
    <property type="entry name" value="MalF N-terminal region-like"/>
    <property type="match status" value="1"/>
</dbReference>
<evidence type="ECO:0000256" key="2">
    <source>
        <dbReference type="ARBA" id="ARBA00022448"/>
    </source>
</evidence>
<dbReference type="InterPro" id="IPR000515">
    <property type="entry name" value="MetI-like"/>
</dbReference>
<evidence type="ECO:0000256" key="6">
    <source>
        <dbReference type="ARBA" id="ARBA00023136"/>
    </source>
</evidence>
<feature type="region of interest" description="Disordered" evidence="8">
    <location>
        <begin position="314"/>
        <end position="353"/>
    </location>
</feature>
<protein>
    <submittedName>
        <fullName evidence="10">ABC transporter permease subunit</fullName>
    </submittedName>
</protein>
<keyword evidence="3" id="KW-1003">Cell membrane</keyword>
<dbReference type="SUPFAM" id="SSF161098">
    <property type="entry name" value="MetI-like"/>
    <property type="match status" value="1"/>
</dbReference>
<dbReference type="Proteomes" id="UP001611162">
    <property type="component" value="Unassembled WGS sequence"/>
</dbReference>
<feature type="region of interest" description="Disordered" evidence="8">
    <location>
        <begin position="1"/>
        <end position="28"/>
    </location>
</feature>
<gene>
    <name evidence="10" type="ORF">ACH4TF_03930</name>
</gene>
<reference evidence="10 11" key="1">
    <citation type="submission" date="2024-10" db="EMBL/GenBank/DDBJ databases">
        <title>The Natural Products Discovery Center: Release of the First 8490 Sequenced Strains for Exploring Actinobacteria Biosynthetic Diversity.</title>
        <authorList>
            <person name="Kalkreuter E."/>
            <person name="Kautsar S.A."/>
            <person name="Yang D."/>
            <person name="Bader C.D."/>
            <person name="Teijaro C.N."/>
            <person name="Fluegel L."/>
            <person name="Davis C.M."/>
            <person name="Simpson J.R."/>
            <person name="Lauterbach L."/>
            <person name="Steele A.D."/>
            <person name="Gui C."/>
            <person name="Meng S."/>
            <person name="Li G."/>
            <person name="Viehrig K."/>
            <person name="Ye F."/>
            <person name="Su P."/>
            <person name="Kiefer A.F."/>
            <person name="Nichols A."/>
            <person name="Cepeda A.J."/>
            <person name="Yan W."/>
            <person name="Fan B."/>
            <person name="Jiang Y."/>
            <person name="Adhikari A."/>
            <person name="Zheng C.-J."/>
            <person name="Schuster L."/>
            <person name="Cowan T.M."/>
            <person name="Smanski M.J."/>
            <person name="Chevrette M.G."/>
            <person name="De Carvalho L.P.S."/>
            <person name="Shen B."/>
        </authorList>
    </citation>
    <scope>NUCLEOTIDE SEQUENCE [LARGE SCALE GENOMIC DNA]</scope>
    <source>
        <strain evidence="10 11">NPDC020979</strain>
    </source>
</reference>
<feature type="transmembrane region" description="Helical" evidence="7">
    <location>
        <begin position="173"/>
        <end position="199"/>
    </location>
</feature>
<evidence type="ECO:0000259" key="9">
    <source>
        <dbReference type="PROSITE" id="PS50928"/>
    </source>
</evidence>
<dbReference type="PANTHER" id="PTHR30193:SF44">
    <property type="entry name" value="LACTOSE TRANSPORT SYSTEM PERMEASE PROTEIN LACF"/>
    <property type="match status" value="1"/>
</dbReference>
<dbReference type="EMBL" id="JBIRRB010000001">
    <property type="protein sequence ID" value="MFI0909590.1"/>
    <property type="molecule type" value="Genomic_DNA"/>
</dbReference>
<feature type="transmembrane region" description="Helical" evidence="7">
    <location>
        <begin position="128"/>
        <end position="148"/>
    </location>
</feature>
<feature type="transmembrane region" description="Helical" evidence="7">
    <location>
        <begin position="95"/>
        <end position="116"/>
    </location>
</feature>
<keyword evidence="11" id="KW-1185">Reference proteome</keyword>
<keyword evidence="2 7" id="KW-0813">Transport</keyword>
<organism evidence="10 11">
    <name type="scientific">Streptomyces abikoensis</name>
    <dbReference type="NCBI Taxonomy" id="97398"/>
    <lineage>
        <taxon>Bacteria</taxon>
        <taxon>Bacillati</taxon>
        <taxon>Actinomycetota</taxon>
        <taxon>Actinomycetes</taxon>
        <taxon>Kitasatosporales</taxon>
        <taxon>Streptomycetaceae</taxon>
        <taxon>Streptomyces</taxon>
    </lineage>
</organism>
<dbReference type="InterPro" id="IPR035906">
    <property type="entry name" value="MetI-like_sf"/>
</dbReference>
<comment type="subcellular location">
    <subcellularLocation>
        <location evidence="1 7">Cell membrane</location>
        <topology evidence="1 7">Multi-pass membrane protein</topology>
    </subcellularLocation>
</comment>
<feature type="transmembrane region" description="Helical" evidence="7">
    <location>
        <begin position="229"/>
        <end position="249"/>
    </location>
</feature>